<organism evidence="6 7">
    <name type="scientific">Eubacterium pyruvativorans</name>
    <dbReference type="NCBI Taxonomy" id="155865"/>
    <lineage>
        <taxon>Bacteria</taxon>
        <taxon>Bacillati</taxon>
        <taxon>Bacillota</taxon>
        <taxon>Clostridia</taxon>
        <taxon>Eubacteriales</taxon>
        <taxon>Eubacteriaceae</taxon>
        <taxon>Eubacterium</taxon>
    </lineage>
</organism>
<dbReference type="NCBIfam" id="NF037995">
    <property type="entry name" value="TRAP_S1"/>
    <property type="match status" value="1"/>
</dbReference>
<gene>
    <name evidence="6" type="ORF">SAMN05216508_11542</name>
</gene>
<proteinExistence type="inferred from homology"/>
<dbReference type="CDD" id="cd13603">
    <property type="entry name" value="PBP2_TRAP_Siap_TeaA_like"/>
    <property type="match status" value="1"/>
</dbReference>
<name>A0A1I7HDM1_9FIRM</name>
<sequence>MKKKILAVLMVGVMAAMTLMTGCSASSSAGAEQVTSRTKYVWKMALNSTAGDNAYDMAKLFADRIYKQTNGKIVVQLYGGASLGSTTEILDGMKVGVADIMCESVGTLAPYTPLANIDAMPYAYSGYDHFMKVWNSRLGDEMRETIGKAAGFKLIGGCYRGPRIVTATKKMTTVKDFKGFKLRAPALDMYIRTWKWLKAAPTPLAMTETYTALQQGTVDGQENPMPDSMNYAFDEVCDYWIKTNHVYSCNLLIMDRTYYRNLPQDVKDAVQEAAAYASRQNSRNELKKEAQAEKKLKKEGKHVIEVDTAAFANYFRDFAKTNYPELNNWVKQIKAMDPGTDR</sequence>
<dbReference type="InterPro" id="IPR004682">
    <property type="entry name" value="TRAP_DctP"/>
</dbReference>
<comment type="subcellular location">
    <subcellularLocation>
        <location evidence="1">Cell envelope</location>
    </subcellularLocation>
</comment>
<dbReference type="NCBIfam" id="TIGR00787">
    <property type="entry name" value="dctP"/>
    <property type="match status" value="1"/>
</dbReference>
<dbReference type="Proteomes" id="UP000198817">
    <property type="component" value="Unassembled WGS sequence"/>
</dbReference>
<evidence type="ECO:0000313" key="6">
    <source>
        <dbReference type="EMBL" id="SFU58761.1"/>
    </source>
</evidence>
<keyword evidence="3" id="KW-0813">Transport</keyword>
<comment type="similarity">
    <text evidence="2">Belongs to the bacterial solute-binding protein 7 family.</text>
</comment>
<dbReference type="PANTHER" id="PTHR33376:SF4">
    <property type="entry name" value="SIALIC ACID-BINDING PERIPLASMIC PROTEIN SIAP"/>
    <property type="match status" value="1"/>
</dbReference>
<dbReference type="InterPro" id="IPR018389">
    <property type="entry name" value="DctP_fam"/>
</dbReference>
<evidence type="ECO:0000256" key="2">
    <source>
        <dbReference type="ARBA" id="ARBA00009023"/>
    </source>
</evidence>
<evidence type="ECO:0000256" key="4">
    <source>
        <dbReference type="ARBA" id="ARBA00022729"/>
    </source>
</evidence>
<evidence type="ECO:0000256" key="5">
    <source>
        <dbReference type="SAM" id="SignalP"/>
    </source>
</evidence>
<protein>
    <submittedName>
        <fullName evidence="6">Tripartite ATP-independent transporter solute receptor, DctP family</fullName>
    </submittedName>
</protein>
<evidence type="ECO:0000256" key="3">
    <source>
        <dbReference type="ARBA" id="ARBA00022448"/>
    </source>
</evidence>
<dbReference type="InterPro" id="IPR038404">
    <property type="entry name" value="TRAP_DctP_sf"/>
</dbReference>
<dbReference type="RefSeq" id="WP_177207421.1">
    <property type="nucleotide sequence ID" value="NZ_FOWF01000016.1"/>
</dbReference>
<reference evidence="6 7" key="1">
    <citation type="submission" date="2016-10" db="EMBL/GenBank/DDBJ databases">
        <authorList>
            <person name="de Groot N.N."/>
        </authorList>
    </citation>
    <scope>NUCLEOTIDE SEQUENCE [LARGE SCALE GENOMIC DNA]</scope>
    <source>
        <strain evidence="6 7">KHGC13</strain>
    </source>
</reference>
<keyword evidence="7" id="KW-1185">Reference proteome</keyword>
<feature type="chain" id="PRO_5011561974" evidence="5">
    <location>
        <begin position="26"/>
        <end position="342"/>
    </location>
</feature>
<dbReference type="GO" id="GO:0055085">
    <property type="term" value="P:transmembrane transport"/>
    <property type="evidence" value="ECO:0007669"/>
    <property type="project" value="InterPro"/>
</dbReference>
<dbReference type="Pfam" id="PF03480">
    <property type="entry name" value="DctP"/>
    <property type="match status" value="1"/>
</dbReference>
<dbReference type="PIRSF" id="PIRSF006470">
    <property type="entry name" value="DctB"/>
    <property type="match status" value="1"/>
</dbReference>
<dbReference type="Gene3D" id="3.40.190.170">
    <property type="entry name" value="Bacterial extracellular solute-binding protein, family 7"/>
    <property type="match status" value="1"/>
</dbReference>
<evidence type="ECO:0000256" key="1">
    <source>
        <dbReference type="ARBA" id="ARBA00004196"/>
    </source>
</evidence>
<dbReference type="PROSITE" id="PS51257">
    <property type="entry name" value="PROKAR_LIPOPROTEIN"/>
    <property type="match status" value="1"/>
</dbReference>
<keyword evidence="6" id="KW-0675">Receptor</keyword>
<dbReference type="STRING" id="155865.SAMN05216515_11643"/>
<accession>A0A1I7HDM1</accession>
<dbReference type="GO" id="GO:0030288">
    <property type="term" value="C:outer membrane-bounded periplasmic space"/>
    <property type="evidence" value="ECO:0007669"/>
    <property type="project" value="InterPro"/>
</dbReference>
<keyword evidence="4 5" id="KW-0732">Signal</keyword>
<dbReference type="AlphaFoldDB" id="A0A1I7HDM1"/>
<evidence type="ECO:0000313" key="7">
    <source>
        <dbReference type="Proteomes" id="UP000198817"/>
    </source>
</evidence>
<dbReference type="PANTHER" id="PTHR33376">
    <property type="match status" value="1"/>
</dbReference>
<feature type="signal peptide" evidence="5">
    <location>
        <begin position="1"/>
        <end position="25"/>
    </location>
</feature>
<dbReference type="EMBL" id="FPBT01000015">
    <property type="protein sequence ID" value="SFU58761.1"/>
    <property type="molecule type" value="Genomic_DNA"/>
</dbReference>